<comment type="caution">
    <text evidence="1">The sequence shown here is derived from an EMBL/GenBank/DDBJ whole genome shotgun (WGS) entry which is preliminary data.</text>
</comment>
<dbReference type="AlphaFoldDB" id="A0A0F9T5C7"/>
<reference evidence="1" key="1">
    <citation type="journal article" date="2015" name="Nature">
        <title>Complex archaea that bridge the gap between prokaryotes and eukaryotes.</title>
        <authorList>
            <person name="Spang A."/>
            <person name="Saw J.H."/>
            <person name="Jorgensen S.L."/>
            <person name="Zaremba-Niedzwiedzka K."/>
            <person name="Martijn J."/>
            <person name="Lind A.E."/>
            <person name="van Eijk R."/>
            <person name="Schleper C."/>
            <person name="Guy L."/>
            <person name="Ettema T.J."/>
        </authorList>
    </citation>
    <scope>NUCLEOTIDE SEQUENCE</scope>
</reference>
<proteinExistence type="predicted"/>
<organism evidence="1">
    <name type="scientific">marine sediment metagenome</name>
    <dbReference type="NCBI Taxonomy" id="412755"/>
    <lineage>
        <taxon>unclassified sequences</taxon>
        <taxon>metagenomes</taxon>
        <taxon>ecological metagenomes</taxon>
    </lineage>
</organism>
<name>A0A0F9T5C7_9ZZZZ</name>
<evidence type="ECO:0000313" key="1">
    <source>
        <dbReference type="EMBL" id="KKN76410.1"/>
    </source>
</evidence>
<dbReference type="EMBL" id="LAZR01000296">
    <property type="protein sequence ID" value="KKN76410.1"/>
    <property type="molecule type" value="Genomic_DNA"/>
</dbReference>
<gene>
    <name evidence="1" type="ORF">LCGC14_0370960</name>
</gene>
<accession>A0A0F9T5C7</accession>
<protein>
    <submittedName>
        <fullName evidence="1">Uncharacterized protein</fullName>
    </submittedName>
</protein>
<sequence>MSANIKVNRRILYEKVQEIIGNGVIEGEEVDLTSKKVLDEIWTIINFLNLPFKERLKAKMPSEKEIGMKWPTGVQIEDEIKRQLEDEWYYIGIRAWGFETGFKTASDYFRNKVIKLLAQI</sequence>